<organism evidence="1 2">
    <name type="scientific">Maylandia zebra</name>
    <name type="common">zebra mbuna</name>
    <dbReference type="NCBI Taxonomy" id="106582"/>
    <lineage>
        <taxon>Eukaryota</taxon>
        <taxon>Metazoa</taxon>
        <taxon>Chordata</taxon>
        <taxon>Craniata</taxon>
        <taxon>Vertebrata</taxon>
        <taxon>Euteleostomi</taxon>
        <taxon>Actinopterygii</taxon>
        <taxon>Neopterygii</taxon>
        <taxon>Teleostei</taxon>
        <taxon>Neoteleostei</taxon>
        <taxon>Acanthomorphata</taxon>
        <taxon>Ovalentaria</taxon>
        <taxon>Cichlomorphae</taxon>
        <taxon>Cichliformes</taxon>
        <taxon>Cichlidae</taxon>
        <taxon>African cichlids</taxon>
        <taxon>Pseudocrenilabrinae</taxon>
        <taxon>Haplochromini</taxon>
        <taxon>Maylandia</taxon>
        <taxon>Maylandia zebra complex</taxon>
    </lineage>
</organism>
<reference evidence="1 2" key="1">
    <citation type="journal article" date="2014" name="Nature">
        <title>The genomic substrate for adaptive radiation in African cichlid fish.</title>
        <authorList>
            <person name="Brawand D."/>
            <person name="Wagner C.E."/>
            <person name="Li Y.I."/>
            <person name="Malinsky M."/>
            <person name="Keller I."/>
            <person name="Fan S."/>
            <person name="Simakov O."/>
            <person name="Ng A.Y."/>
            <person name="Lim Z.W."/>
            <person name="Bezault E."/>
            <person name="Turner-Maier J."/>
            <person name="Johnson J."/>
            <person name="Alcazar R."/>
            <person name="Noh H.J."/>
            <person name="Russell P."/>
            <person name="Aken B."/>
            <person name="Alfoldi J."/>
            <person name="Amemiya C."/>
            <person name="Azzouzi N."/>
            <person name="Baroiller J.F."/>
            <person name="Barloy-Hubler F."/>
            <person name="Berlin A."/>
            <person name="Bloomquist R."/>
            <person name="Carleton K.L."/>
            <person name="Conte M.A."/>
            <person name="D'Cotta H."/>
            <person name="Eshel O."/>
            <person name="Gaffney L."/>
            <person name="Galibert F."/>
            <person name="Gante H.F."/>
            <person name="Gnerre S."/>
            <person name="Greuter L."/>
            <person name="Guyon R."/>
            <person name="Haddad N.S."/>
            <person name="Haerty W."/>
            <person name="Harris R.M."/>
            <person name="Hofmann H.A."/>
            <person name="Hourlier T."/>
            <person name="Hulata G."/>
            <person name="Jaffe D.B."/>
            <person name="Lara M."/>
            <person name="Lee A.P."/>
            <person name="MacCallum I."/>
            <person name="Mwaiko S."/>
            <person name="Nikaido M."/>
            <person name="Nishihara H."/>
            <person name="Ozouf-Costaz C."/>
            <person name="Penman D.J."/>
            <person name="Przybylski D."/>
            <person name="Rakotomanga M."/>
            <person name="Renn S.C.P."/>
            <person name="Ribeiro F.J."/>
            <person name="Ron M."/>
            <person name="Salzburger W."/>
            <person name="Sanchez-Pulido L."/>
            <person name="Santos M.E."/>
            <person name="Searle S."/>
            <person name="Sharpe T."/>
            <person name="Swofford R."/>
            <person name="Tan F.J."/>
            <person name="Williams L."/>
            <person name="Young S."/>
            <person name="Yin S."/>
            <person name="Okada N."/>
            <person name="Kocher T.D."/>
            <person name="Miska E.A."/>
            <person name="Lander E.S."/>
            <person name="Venkatesh B."/>
            <person name="Fernald R.D."/>
            <person name="Meyer A."/>
            <person name="Ponting C.P."/>
            <person name="Streelman J.T."/>
            <person name="Lindblad-Toh K."/>
            <person name="Seehausen O."/>
            <person name="Di Palma F."/>
        </authorList>
    </citation>
    <scope>NUCLEOTIDE SEQUENCE</scope>
</reference>
<reference evidence="1" key="3">
    <citation type="submission" date="2025-09" db="UniProtKB">
        <authorList>
            <consortium name="Ensembl"/>
        </authorList>
    </citation>
    <scope>IDENTIFICATION</scope>
</reference>
<keyword evidence="2" id="KW-1185">Reference proteome</keyword>
<dbReference type="Proteomes" id="UP000265160">
    <property type="component" value="LG3"/>
</dbReference>
<dbReference type="AlphaFoldDB" id="A0A3P9D283"/>
<protein>
    <submittedName>
        <fullName evidence="1">Uncharacterized protein</fullName>
    </submittedName>
</protein>
<evidence type="ECO:0000313" key="2">
    <source>
        <dbReference type="Proteomes" id="UP000265160"/>
    </source>
</evidence>
<proteinExistence type="predicted"/>
<accession>A0A3P9D283</accession>
<reference evidence="1" key="2">
    <citation type="submission" date="2025-08" db="UniProtKB">
        <authorList>
            <consortium name="Ensembl"/>
        </authorList>
    </citation>
    <scope>IDENTIFICATION</scope>
</reference>
<dbReference type="Ensembl" id="ENSMZET00005029598.1">
    <property type="protein sequence ID" value="ENSMZEP00005028693.1"/>
    <property type="gene ID" value="ENSMZEG00005021395.1"/>
</dbReference>
<name>A0A3P9D283_9CICH</name>
<evidence type="ECO:0000313" key="1">
    <source>
        <dbReference type="Ensembl" id="ENSMZEP00005028693.1"/>
    </source>
</evidence>
<sequence length="73" mass="8436">MAVRQQPTQVMTTASAGQWTTGLCECCVDMETCKSTDLFLLLWLLVFPLHRAPQHCCKTAFRWRTLLQTTFNR</sequence>